<dbReference type="EMBL" id="MU853889">
    <property type="protein sequence ID" value="KAK3936284.1"/>
    <property type="molecule type" value="Genomic_DNA"/>
</dbReference>
<dbReference type="AlphaFoldDB" id="A0AAN6N0W2"/>
<keyword evidence="2" id="KW-0732">Signal</keyword>
<evidence type="ECO:0000313" key="4">
    <source>
        <dbReference type="Proteomes" id="UP001303473"/>
    </source>
</evidence>
<evidence type="ECO:0000313" key="3">
    <source>
        <dbReference type="EMBL" id="KAK3936284.1"/>
    </source>
</evidence>
<evidence type="ECO:0000256" key="2">
    <source>
        <dbReference type="SAM" id="SignalP"/>
    </source>
</evidence>
<accession>A0AAN6N0W2</accession>
<gene>
    <name evidence="3" type="ORF">QBC46DRAFT_32966</name>
</gene>
<proteinExistence type="predicted"/>
<sequence>MLAKSISLLAVFAFAATAAAEPVPYKPQQLHKMSVREMFGVVRRQGSSGYQPTQSVCGTGNTCEEACGAGYTTCASQDSQIHCYNAAAAQTCCPDNTGNSCDAGYYCTADKQGGTWCCPDGMDVVACAAAYSVTGGLVSETPKPTTSSTSSSSSSTTSAAPLTTSTSNTTTAAATTFSSVSSAKNSTVTDVETDTITTCTATLAPSASYPKSNSTTISYVATGTPSPSAVVTSAGSLVAPAGALLLLAAGFAALL</sequence>
<evidence type="ECO:0000256" key="1">
    <source>
        <dbReference type="SAM" id="MobiDB-lite"/>
    </source>
</evidence>
<feature type="signal peptide" evidence="2">
    <location>
        <begin position="1"/>
        <end position="20"/>
    </location>
</feature>
<comment type="caution">
    <text evidence="3">The sequence shown here is derived from an EMBL/GenBank/DDBJ whole genome shotgun (WGS) entry which is preliminary data.</text>
</comment>
<feature type="region of interest" description="Disordered" evidence="1">
    <location>
        <begin position="138"/>
        <end position="165"/>
    </location>
</feature>
<keyword evidence="4" id="KW-1185">Reference proteome</keyword>
<name>A0AAN6N0W2_9PEZI</name>
<reference evidence="4" key="1">
    <citation type="journal article" date="2023" name="Mol. Phylogenet. Evol.">
        <title>Genome-scale phylogeny and comparative genomics of the fungal order Sordariales.</title>
        <authorList>
            <person name="Hensen N."/>
            <person name="Bonometti L."/>
            <person name="Westerberg I."/>
            <person name="Brannstrom I.O."/>
            <person name="Guillou S."/>
            <person name="Cros-Aarteil S."/>
            <person name="Calhoun S."/>
            <person name="Haridas S."/>
            <person name="Kuo A."/>
            <person name="Mondo S."/>
            <person name="Pangilinan J."/>
            <person name="Riley R."/>
            <person name="LaButti K."/>
            <person name="Andreopoulos B."/>
            <person name="Lipzen A."/>
            <person name="Chen C."/>
            <person name="Yan M."/>
            <person name="Daum C."/>
            <person name="Ng V."/>
            <person name="Clum A."/>
            <person name="Steindorff A."/>
            <person name="Ohm R.A."/>
            <person name="Martin F."/>
            <person name="Silar P."/>
            <person name="Natvig D.O."/>
            <person name="Lalanne C."/>
            <person name="Gautier V."/>
            <person name="Ament-Velasquez S.L."/>
            <person name="Kruys A."/>
            <person name="Hutchinson M.I."/>
            <person name="Powell A.J."/>
            <person name="Barry K."/>
            <person name="Miller A.N."/>
            <person name="Grigoriev I.V."/>
            <person name="Debuchy R."/>
            <person name="Gladieux P."/>
            <person name="Hiltunen Thoren M."/>
            <person name="Johannesson H."/>
        </authorList>
    </citation>
    <scope>NUCLEOTIDE SEQUENCE [LARGE SCALE GENOMIC DNA]</scope>
    <source>
        <strain evidence="4">CBS 340.73</strain>
    </source>
</reference>
<feature type="compositionally biased region" description="Low complexity" evidence="1">
    <location>
        <begin position="145"/>
        <end position="165"/>
    </location>
</feature>
<evidence type="ECO:0008006" key="5">
    <source>
        <dbReference type="Google" id="ProtNLM"/>
    </source>
</evidence>
<feature type="chain" id="PRO_5043051548" description="Prp 4 CRoW domain-containing protein" evidence="2">
    <location>
        <begin position="21"/>
        <end position="255"/>
    </location>
</feature>
<organism evidence="3 4">
    <name type="scientific">Diplogelasinospora grovesii</name>
    <dbReference type="NCBI Taxonomy" id="303347"/>
    <lineage>
        <taxon>Eukaryota</taxon>
        <taxon>Fungi</taxon>
        <taxon>Dikarya</taxon>
        <taxon>Ascomycota</taxon>
        <taxon>Pezizomycotina</taxon>
        <taxon>Sordariomycetes</taxon>
        <taxon>Sordariomycetidae</taxon>
        <taxon>Sordariales</taxon>
        <taxon>Diplogelasinosporaceae</taxon>
        <taxon>Diplogelasinospora</taxon>
    </lineage>
</organism>
<dbReference type="Proteomes" id="UP001303473">
    <property type="component" value="Unassembled WGS sequence"/>
</dbReference>
<protein>
    <recommendedName>
        <fullName evidence="5">Prp 4 CRoW domain-containing protein</fullName>
    </recommendedName>
</protein>